<dbReference type="InterPro" id="IPR004107">
    <property type="entry name" value="Integrase_SAM-like_N"/>
</dbReference>
<dbReference type="CDD" id="cd01188">
    <property type="entry name" value="INT_RitA_C_like"/>
    <property type="match status" value="1"/>
</dbReference>
<evidence type="ECO:0000256" key="3">
    <source>
        <dbReference type="ARBA" id="ARBA00023172"/>
    </source>
</evidence>
<dbReference type="InterPro" id="IPR010998">
    <property type="entry name" value="Integrase_recombinase_N"/>
</dbReference>
<dbReference type="AlphaFoldDB" id="A0A5C7S2U4"/>
<gene>
    <name evidence="7" type="ORF">E6Q80_24025</name>
</gene>
<proteinExistence type="predicted"/>
<keyword evidence="2 4" id="KW-0238">DNA-binding</keyword>
<dbReference type="RefSeq" id="WP_276662992.1">
    <property type="nucleotide sequence ID" value="NZ_SSFD01000410.1"/>
</dbReference>
<evidence type="ECO:0000313" key="7">
    <source>
        <dbReference type="EMBL" id="TXH77833.1"/>
    </source>
</evidence>
<evidence type="ECO:0000256" key="4">
    <source>
        <dbReference type="PROSITE-ProRule" id="PRU01248"/>
    </source>
</evidence>
<dbReference type="InterPro" id="IPR013762">
    <property type="entry name" value="Integrase-like_cat_sf"/>
</dbReference>
<protein>
    <submittedName>
        <fullName evidence="7">Integrase</fullName>
    </submittedName>
</protein>
<feature type="domain" description="Tyr recombinase" evidence="5">
    <location>
        <begin position="221"/>
        <end position="404"/>
    </location>
</feature>
<dbReference type="EMBL" id="SSFD01000410">
    <property type="protein sequence ID" value="TXH77833.1"/>
    <property type="molecule type" value="Genomic_DNA"/>
</dbReference>
<dbReference type="Gene3D" id="1.10.443.10">
    <property type="entry name" value="Intergrase catalytic core"/>
    <property type="match status" value="1"/>
</dbReference>
<dbReference type="Proteomes" id="UP000321192">
    <property type="component" value="Unassembled WGS sequence"/>
</dbReference>
<dbReference type="InterPro" id="IPR002104">
    <property type="entry name" value="Integrase_catalytic"/>
</dbReference>
<dbReference type="GO" id="GO:0015074">
    <property type="term" value="P:DNA integration"/>
    <property type="evidence" value="ECO:0007669"/>
    <property type="project" value="UniProtKB-KW"/>
</dbReference>
<accession>A0A5C7S2U4</accession>
<dbReference type="GO" id="GO:0003677">
    <property type="term" value="F:DNA binding"/>
    <property type="evidence" value="ECO:0007669"/>
    <property type="project" value="UniProtKB-UniRule"/>
</dbReference>
<evidence type="ECO:0000256" key="1">
    <source>
        <dbReference type="ARBA" id="ARBA00022908"/>
    </source>
</evidence>
<dbReference type="PANTHER" id="PTHR30349:SF90">
    <property type="entry name" value="TYROSINE RECOMBINASE XERD"/>
    <property type="match status" value="1"/>
</dbReference>
<dbReference type="Gene3D" id="1.10.150.130">
    <property type="match status" value="1"/>
</dbReference>
<reference evidence="7 8" key="1">
    <citation type="submission" date="2018-09" db="EMBL/GenBank/DDBJ databases">
        <title>Metagenome Assembled Genomes from an Advanced Water Purification Facility.</title>
        <authorList>
            <person name="Stamps B.W."/>
            <person name="Spear J.R."/>
        </authorList>
    </citation>
    <scope>NUCLEOTIDE SEQUENCE [LARGE SCALE GENOMIC DNA]</scope>
    <source>
        <strain evidence="7">Bin_27_1</strain>
    </source>
</reference>
<name>A0A5C7S2U4_THASP</name>
<evidence type="ECO:0000313" key="8">
    <source>
        <dbReference type="Proteomes" id="UP000321192"/>
    </source>
</evidence>
<sequence length="411" mass="45881">MEQLYKDARTLERMRAGLLGAYVDAFARQLIDQGYARPSIRYSLQLVADFGRWLMQRRILVSRVTPESLSGYLRDRTRRGHFRPGDASILRRLRNLLAEQGIVVEDPPIAPTAVEQLETEFRYYLERERRLAPATVFHYLEFARRFLAQMVPKGEASLAHVQAADVVDFVQREAARLHHAKRAKLMTTAVRSFLQYARYRGLIEADLKPSVPAVANWSIASLPRALSAVELQRLLASCERGTAVGRRNWAILLLLARLGLRAGEVTALTLDDIDWAAAELCIQGAGVSANRLPLPHEVGAALADYLRDGRPACTSRRVFVRMRAPTRGFKSSSAVSTVVRRALARAGLDPAHHGAHLLRHTVATQMLRQGASLAEIGELLRHRSPQTTMIYAKVDLDLLRPLALPWPGGVS</sequence>
<dbReference type="Pfam" id="PF00589">
    <property type="entry name" value="Phage_integrase"/>
    <property type="match status" value="1"/>
</dbReference>
<evidence type="ECO:0000259" key="6">
    <source>
        <dbReference type="PROSITE" id="PS51900"/>
    </source>
</evidence>
<dbReference type="InterPro" id="IPR044068">
    <property type="entry name" value="CB"/>
</dbReference>
<keyword evidence="3" id="KW-0233">DNA recombination</keyword>
<evidence type="ECO:0000259" key="5">
    <source>
        <dbReference type="PROSITE" id="PS51898"/>
    </source>
</evidence>
<dbReference type="PANTHER" id="PTHR30349">
    <property type="entry name" value="PHAGE INTEGRASE-RELATED"/>
    <property type="match status" value="1"/>
</dbReference>
<dbReference type="Pfam" id="PF02899">
    <property type="entry name" value="Phage_int_SAM_1"/>
    <property type="match status" value="1"/>
</dbReference>
<feature type="domain" description="Core-binding (CB)" evidence="6">
    <location>
        <begin position="111"/>
        <end position="198"/>
    </location>
</feature>
<evidence type="ECO:0000256" key="2">
    <source>
        <dbReference type="ARBA" id="ARBA00023125"/>
    </source>
</evidence>
<keyword evidence="1" id="KW-0229">DNA integration</keyword>
<dbReference type="InterPro" id="IPR011010">
    <property type="entry name" value="DNA_brk_join_enz"/>
</dbReference>
<dbReference type="GO" id="GO:0006310">
    <property type="term" value="P:DNA recombination"/>
    <property type="evidence" value="ECO:0007669"/>
    <property type="project" value="UniProtKB-KW"/>
</dbReference>
<comment type="caution">
    <text evidence="7">The sequence shown here is derived from an EMBL/GenBank/DDBJ whole genome shotgun (WGS) entry which is preliminary data.</text>
</comment>
<dbReference type="SUPFAM" id="SSF56349">
    <property type="entry name" value="DNA breaking-rejoining enzymes"/>
    <property type="match status" value="1"/>
</dbReference>
<dbReference type="PROSITE" id="PS51898">
    <property type="entry name" value="TYR_RECOMBINASE"/>
    <property type="match status" value="1"/>
</dbReference>
<dbReference type="InterPro" id="IPR050090">
    <property type="entry name" value="Tyrosine_recombinase_XerCD"/>
</dbReference>
<organism evidence="7 8">
    <name type="scientific">Thauera aminoaromatica</name>
    <dbReference type="NCBI Taxonomy" id="164330"/>
    <lineage>
        <taxon>Bacteria</taxon>
        <taxon>Pseudomonadati</taxon>
        <taxon>Pseudomonadota</taxon>
        <taxon>Betaproteobacteria</taxon>
        <taxon>Rhodocyclales</taxon>
        <taxon>Zoogloeaceae</taxon>
        <taxon>Thauera</taxon>
    </lineage>
</organism>
<dbReference type="PROSITE" id="PS51900">
    <property type="entry name" value="CB"/>
    <property type="match status" value="1"/>
</dbReference>